<proteinExistence type="predicted"/>
<accession>A0A9P5NNT6</accession>
<protein>
    <recommendedName>
        <fullName evidence="1">CHAT domain-containing protein</fullName>
    </recommendedName>
</protein>
<dbReference type="Proteomes" id="UP000724874">
    <property type="component" value="Unassembled WGS sequence"/>
</dbReference>
<dbReference type="AlphaFoldDB" id="A0A9P5NNT6"/>
<dbReference type="OrthoDB" id="9991317at2759"/>
<sequence>PNAELVYLATCHSAAVDTTGAEDEALSLAVALQFCGSCSVIGTLWPMDDGSGPELARNFYQYMLRNGLGKVDVRDSAPALHNACCS</sequence>
<name>A0A9P5NNT6_GYMJU</name>
<dbReference type="Pfam" id="PF12770">
    <property type="entry name" value="CHAT"/>
    <property type="match status" value="1"/>
</dbReference>
<keyword evidence="3" id="KW-1185">Reference proteome</keyword>
<gene>
    <name evidence="2" type="ORF">CPB84DRAFT_1679955</name>
</gene>
<feature type="domain" description="CHAT" evidence="1">
    <location>
        <begin position="2"/>
        <end position="67"/>
    </location>
</feature>
<comment type="caution">
    <text evidence="2">The sequence shown here is derived from an EMBL/GenBank/DDBJ whole genome shotgun (WGS) entry which is preliminary data.</text>
</comment>
<evidence type="ECO:0000313" key="2">
    <source>
        <dbReference type="EMBL" id="KAF8901198.1"/>
    </source>
</evidence>
<feature type="non-terminal residue" evidence="2">
    <location>
        <position position="1"/>
    </location>
</feature>
<organism evidence="2 3">
    <name type="scientific">Gymnopilus junonius</name>
    <name type="common">Spectacular rustgill mushroom</name>
    <name type="synonym">Gymnopilus spectabilis subsp. junonius</name>
    <dbReference type="NCBI Taxonomy" id="109634"/>
    <lineage>
        <taxon>Eukaryota</taxon>
        <taxon>Fungi</taxon>
        <taxon>Dikarya</taxon>
        <taxon>Basidiomycota</taxon>
        <taxon>Agaricomycotina</taxon>
        <taxon>Agaricomycetes</taxon>
        <taxon>Agaricomycetidae</taxon>
        <taxon>Agaricales</taxon>
        <taxon>Agaricineae</taxon>
        <taxon>Hymenogastraceae</taxon>
        <taxon>Gymnopilus</taxon>
    </lineage>
</organism>
<evidence type="ECO:0000313" key="3">
    <source>
        <dbReference type="Proteomes" id="UP000724874"/>
    </source>
</evidence>
<reference evidence="2" key="1">
    <citation type="submission" date="2020-11" db="EMBL/GenBank/DDBJ databases">
        <authorList>
            <consortium name="DOE Joint Genome Institute"/>
            <person name="Ahrendt S."/>
            <person name="Riley R."/>
            <person name="Andreopoulos W."/>
            <person name="LaButti K."/>
            <person name="Pangilinan J."/>
            <person name="Ruiz-duenas F.J."/>
            <person name="Barrasa J.M."/>
            <person name="Sanchez-Garcia M."/>
            <person name="Camarero S."/>
            <person name="Miyauchi S."/>
            <person name="Serrano A."/>
            <person name="Linde D."/>
            <person name="Babiker R."/>
            <person name="Drula E."/>
            <person name="Ayuso-Fernandez I."/>
            <person name="Pacheco R."/>
            <person name="Padilla G."/>
            <person name="Ferreira P."/>
            <person name="Barriuso J."/>
            <person name="Kellner H."/>
            <person name="Castanera R."/>
            <person name="Alfaro M."/>
            <person name="Ramirez L."/>
            <person name="Pisabarro A.G."/>
            <person name="Kuo A."/>
            <person name="Tritt A."/>
            <person name="Lipzen A."/>
            <person name="He G."/>
            <person name="Yan M."/>
            <person name="Ng V."/>
            <person name="Cullen D."/>
            <person name="Martin F."/>
            <person name="Rosso M.-N."/>
            <person name="Henrissat B."/>
            <person name="Hibbett D."/>
            <person name="Martinez A.T."/>
            <person name="Grigoriev I.V."/>
        </authorList>
    </citation>
    <scope>NUCLEOTIDE SEQUENCE</scope>
    <source>
        <strain evidence="2">AH 44721</strain>
    </source>
</reference>
<dbReference type="EMBL" id="JADNYJ010000043">
    <property type="protein sequence ID" value="KAF8901198.1"/>
    <property type="molecule type" value="Genomic_DNA"/>
</dbReference>
<dbReference type="InterPro" id="IPR024983">
    <property type="entry name" value="CHAT_dom"/>
</dbReference>
<evidence type="ECO:0000259" key="1">
    <source>
        <dbReference type="Pfam" id="PF12770"/>
    </source>
</evidence>